<dbReference type="InterPro" id="IPR012337">
    <property type="entry name" value="RNaseH-like_sf"/>
</dbReference>
<dbReference type="PANTHER" id="PTHR30562">
    <property type="entry name" value="UVRC/OXIDOREDUCTASE"/>
    <property type="match status" value="1"/>
</dbReference>
<dbReference type="InterPro" id="IPR050066">
    <property type="entry name" value="UvrABC_protein_C"/>
</dbReference>
<dbReference type="SMART" id="SM00479">
    <property type="entry name" value="EXOIII"/>
    <property type="match status" value="1"/>
</dbReference>
<dbReference type="Pfam" id="PF00929">
    <property type="entry name" value="RNase_T"/>
    <property type="match status" value="1"/>
</dbReference>
<protein>
    <recommendedName>
        <fullName evidence="7">Excinuclease cho</fullName>
    </recommendedName>
    <alternativeName>
        <fullName evidence="9">Endonuclease cho</fullName>
    </alternativeName>
    <alternativeName>
        <fullName evidence="8">UvrC homolog protein</fullName>
    </alternativeName>
</protein>
<organism evidence="11 12">
    <name type="scientific">Bdellovibrio svalbardensis</name>
    <dbReference type="NCBI Taxonomy" id="2972972"/>
    <lineage>
        <taxon>Bacteria</taxon>
        <taxon>Pseudomonadati</taxon>
        <taxon>Bdellovibrionota</taxon>
        <taxon>Bdellovibrionia</taxon>
        <taxon>Bdellovibrionales</taxon>
        <taxon>Pseudobdellovibrionaceae</taxon>
        <taxon>Bdellovibrio</taxon>
    </lineage>
</organism>
<dbReference type="Gene3D" id="3.30.420.10">
    <property type="entry name" value="Ribonuclease H-like superfamily/Ribonuclease H"/>
    <property type="match status" value="1"/>
</dbReference>
<name>A0ABT6DGG2_9BACT</name>
<comment type="caution">
    <text evidence="11">The sequence shown here is derived from an EMBL/GenBank/DDBJ whole genome shotgun (WGS) entry which is preliminary data.</text>
</comment>
<accession>A0ABT6DGG2</accession>
<evidence type="ECO:0000256" key="2">
    <source>
        <dbReference type="ARBA" id="ARBA00022769"/>
    </source>
</evidence>
<evidence type="ECO:0000256" key="9">
    <source>
        <dbReference type="ARBA" id="ARBA00042732"/>
    </source>
</evidence>
<reference evidence="11" key="1">
    <citation type="submission" date="2022-08" db="EMBL/GenBank/DDBJ databases">
        <title>Novel Bdellovibrio Species Isolated from Svalbard: Designation Bdellovibrio svalbardensis.</title>
        <authorList>
            <person name="Mitchell R.J."/>
            <person name="Choi S.Y."/>
        </authorList>
    </citation>
    <scope>NUCLEOTIDE SEQUENCE</scope>
    <source>
        <strain evidence="11">PAP01</strain>
    </source>
</reference>
<dbReference type="CDD" id="cd10434">
    <property type="entry name" value="GIY-YIG_UvrC_Cho"/>
    <property type="match status" value="1"/>
</dbReference>
<keyword evidence="1" id="KW-0227">DNA damage</keyword>
<dbReference type="InterPro" id="IPR000305">
    <property type="entry name" value="GIY-YIG_endonuc"/>
</dbReference>
<keyword evidence="3" id="KW-0378">Hydrolase</keyword>
<dbReference type="Pfam" id="PF01541">
    <property type="entry name" value="GIY-YIG"/>
    <property type="match status" value="1"/>
</dbReference>
<keyword evidence="4" id="KW-0267">Excision nuclease</keyword>
<evidence type="ECO:0000313" key="11">
    <source>
        <dbReference type="EMBL" id="MDG0814951.1"/>
    </source>
</evidence>
<dbReference type="PROSITE" id="PS50164">
    <property type="entry name" value="GIY_YIG"/>
    <property type="match status" value="1"/>
</dbReference>
<dbReference type="RefSeq" id="WP_277576431.1">
    <property type="nucleotide sequence ID" value="NZ_JANRMI010000001.1"/>
</dbReference>
<sequence>MTLAELPLFFLDLQTTGSKPDSGAHILEMAWSSLNGDIESTLVQLPADEKIPYRIQIITGIFNEDMEAAVPVAEVFSRIENSFSGLPCVIHFAQFEKPFLAHAYEQLGKENSLNILCTHEIAKRLFPNLPTRGIKGLAGYFGFPSSDLKRSAQQVAATKVIWKGLVAALAEQGIHSYEELQQWLQITPKGTRTKYEYPLPKEKRLSLPDQPGVYRMVSKWDEVLYVGKATSLKDRVNSYFRGQKNRDPRKLEMLTQTYDLRVTVCGSPLEAALLETDEIKRLDPKYNISLKAGQRSIVFFNRDLTDFNFEQNEEYCFGPFSNPMVFDSIRNLSSCLIEGLFHDNIFYEPVDGALVESGFGLFCERNNLCKETFKSVRSVLAQGLWWNRQYDIEEEEPLEEAEGLDAVESAGAEELDEVQLTAEDIADKFERHFMRAGRSFLRAKQLTRILNADIDFHIMKEDLNSKYHLKIRKGFVNNEAPSDRVRKVQLWNGLDIDTYDRMSVLLSELNKIETQNGEVKIQPL</sequence>
<evidence type="ECO:0000256" key="5">
    <source>
        <dbReference type="ARBA" id="ARBA00023204"/>
    </source>
</evidence>
<dbReference type="SMART" id="SM00465">
    <property type="entry name" value="GIYc"/>
    <property type="match status" value="1"/>
</dbReference>
<evidence type="ECO:0000256" key="1">
    <source>
        <dbReference type="ARBA" id="ARBA00022763"/>
    </source>
</evidence>
<dbReference type="Proteomes" id="UP001152321">
    <property type="component" value="Unassembled WGS sequence"/>
</dbReference>
<proteinExistence type="predicted"/>
<evidence type="ECO:0000256" key="3">
    <source>
        <dbReference type="ARBA" id="ARBA00022801"/>
    </source>
</evidence>
<dbReference type="Gene3D" id="3.40.1440.10">
    <property type="entry name" value="GIY-YIG endonuclease"/>
    <property type="match status" value="1"/>
</dbReference>
<evidence type="ECO:0000256" key="7">
    <source>
        <dbReference type="ARBA" id="ARBA00040756"/>
    </source>
</evidence>
<evidence type="ECO:0000256" key="6">
    <source>
        <dbReference type="ARBA" id="ARBA00023236"/>
    </source>
</evidence>
<dbReference type="InterPro" id="IPR013520">
    <property type="entry name" value="Ribonucl_H"/>
</dbReference>
<gene>
    <name evidence="11" type="ORF">NWE73_01160</name>
</gene>
<evidence type="ECO:0000256" key="8">
    <source>
        <dbReference type="ARBA" id="ARBA00042138"/>
    </source>
</evidence>
<dbReference type="InterPro" id="IPR036397">
    <property type="entry name" value="RNaseH_sf"/>
</dbReference>
<keyword evidence="2" id="KW-0228">DNA excision</keyword>
<keyword evidence="6" id="KW-0742">SOS response</keyword>
<dbReference type="InterPro" id="IPR047296">
    <property type="entry name" value="GIY-YIG_UvrC_Cho"/>
</dbReference>
<feature type="domain" description="GIY-YIG" evidence="10">
    <location>
        <begin position="209"/>
        <end position="288"/>
    </location>
</feature>
<dbReference type="PANTHER" id="PTHR30562:SF10">
    <property type="entry name" value="EXCINUCLEASE CHO"/>
    <property type="match status" value="1"/>
</dbReference>
<dbReference type="EMBL" id="JANRMI010000001">
    <property type="protein sequence ID" value="MDG0814951.1"/>
    <property type="molecule type" value="Genomic_DNA"/>
</dbReference>
<evidence type="ECO:0000313" key="12">
    <source>
        <dbReference type="Proteomes" id="UP001152321"/>
    </source>
</evidence>
<dbReference type="SUPFAM" id="SSF53098">
    <property type="entry name" value="Ribonuclease H-like"/>
    <property type="match status" value="1"/>
</dbReference>
<evidence type="ECO:0000256" key="4">
    <source>
        <dbReference type="ARBA" id="ARBA00022881"/>
    </source>
</evidence>
<dbReference type="InterPro" id="IPR035901">
    <property type="entry name" value="GIY-YIG_endonuc_sf"/>
</dbReference>
<dbReference type="CDD" id="cd06127">
    <property type="entry name" value="DEDDh"/>
    <property type="match status" value="1"/>
</dbReference>
<evidence type="ECO:0000259" key="10">
    <source>
        <dbReference type="PROSITE" id="PS50164"/>
    </source>
</evidence>
<dbReference type="SUPFAM" id="SSF82771">
    <property type="entry name" value="GIY-YIG endonuclease"/>
    <property type="match status" value="1"/>
</dbReference>
<keyword evidence="5" id="KW-0234">DNA repair</keyword>
<keyword evidence="12" id="KW-1185">Reference proteome</keyword>